<dbReference type="GO" id="GO:0022904">
    <property type="term" value="P:respiratory electron transport chain"/>
    <property type="evidence" value="ECO:0007669"/>
    <property type="project" value="InterPro"/>
</dbReference>
<evidence type="ECO:0000256" key="12">
    <source>
        <dbReference type="ARBA" id="ARBA00037975"/>
    </source>
</evidence>
<keyword evidence="11 13" id="KW-0472">Membrane</keyword>
<keyword evidence="6 13" id="KW-0812">Transmembrane</keyword>
<keyword evidence="4" id="KW-1003">Cell membrane</keyword>
<feature type="transmembrane region" description="Helical" evidence="13">
    <location>
        <begin position="87"/>
        <end position="118"/>
    </location>
</feature>
<keyword evidence="16" id="KW-1185">Reference proteome</keyword>
<dbReference type="InterPro" id="IPR016174">
    <property type="entry name" value="Di-haem_cyt_TM"/>
</dbReference>
<dbReference type="AlphaFoldDB" id="A0A225SWQ5"/>
<dbReference type="Pfam" id="PF01292">
    <property type="entry name" value="Ni_hydr_CYTB"/>
    <property type="match status" value="1"/>
</dbReference>
<evidence type="ECO:0000256" key="2">
    <source>
        <dbReference type="ARBA" id="ARBA00004651"/>
    </source>
</evidence>
<evidence type="ECO:0000256" key="5">
    <source>
        <dbReference type="ARBA" id="ARBA00022617"/>
    </source>
</evidence>
<evidence type="ECO:0000256" key="7">
    <source>
        <dbReference type="ARBA" id="ARBA00022723"/>
    </source>
</evidence>
<comment type="similarity">
    <text evidence="12">Belongs to the cytochrome b561 family.</text>
</comment>
<comment type="caution">
    <text evidence="15">The sequence shown here is derived from an EMBL/GenBank/DDBJ whole genome shotgun (WGS) entry which is preliminary data.</text>
</comment>
<evidence type="ECO:0000256" key="6">
    <source>
        <dbReference type="ARBA" id="ARBA00022692"/>
    </source>
</evidence>
<reference evidence="15 16" key="1">
    <citation type="journal article" date="2010" name="Int. J. Syst. Evol. Microbiol.">
        <title>Reclassification of Herbaspirillum putei as a later heterotypic synonym of Herbaspirillum huttiense, with the description of H. huttiense subsp. huttiense subsp. nov. and H. huttiense subsp. putei subsp. nov., comb. nov., and description of Herbaspirillum aquaticum sp. nov.</title>
        <authorList>
            <person name="Dobritsa A.P."/>
            <person name="Reddy M.C."/>
            <person name="Samadpour M."/>
        </authorList>
    </citation>
    <scope>NUCLEOTIDE SEQUENCE [LARGE SCALE GENOMIC DNA]</scope>
    <source>
        <strain evidence="15 16">IEH 4430</strain>
    </source>
</reference>
<evidence type="ECO:0000256" key="11">
    <source>
        <dbReference type="ARBA" id="ARBA00023136"/>
    </source>
</evidence>
<comment type="cofactor">
    <cofactor evidence="1">
        <name>heme b</name>
        <dbReference type="ChEBI" id="CHEBI:60344"/>
    </cofactor>
</comment>
<dbReference type="GO" id="GO:0009055">
    <property type="term" value="F:electron transfer activity"/>
    <property type="evidence" value="ECO:0007669"/>
    <property type="project" value="InterPro"/>
</dbReference>
<dbReference type="Gene3D" id="1.20.950.20">
    <property type="entry name" value="Transmembrane di-heme cytochromes, Chain C"/>
    <property type="match status" value="1"/>
</dbReference>
<evidence type="ECO:0000256" key="3">
    <source>
        <dbReference type="ARBA" id="ARBA00022448"/>
    </source>
</evidence>
<dbReference type="SUPFAM" id="SSF81342">
    <property type="entry name" value="Transmembrane di-heme cytochromes"/>
    <property type="match status" value="1"/>
</dbReference>
<organism evidence="15 16">
    <name type="scientific">Herbaspirillum aquaticum</name>
    <dbReference type="NCBI Taxonomy" id="568783"/>
    <lineage>
        <taxon>Bacteria</taxon>
        <taxon>Pseudomonadati</taxon>
        <taxon>Pseudomonadota</taxon>
        <taxon>Betaproteobacteria</taxon>
        <taxon>Burkholderiales</taxon>
        <taxon>Oxalobacteraceae</taxon>
        <taxon>Herbaspirillum</taxon>
    </lineage>
</organism>
<dbReference type="PANTHER" id="PTHR30529:SF1">
    <property type="entry name" value="CYTOCHROME B561 HOMOLOG 2"/>
    <property type="match status" value="1"/>
</dbReference>
<protein>
    <submittedName>
        <fullName evidence="15">Cytochrome b</fullName>
    </submittedName>
</protein>
<evidence type="ECO:0000313" key="16">
    <source>
        <dbReference type="Proteomes" id="UP000214747"/>
    </source>
</evidence>
<accession>A0A225SWQ5</accession>
<dbReference type="Proteomes" id="UP000214747">
    <property type="component" value="Unassembled WGS sequence"/>
</dbReference>
<evidence type="ECO:0000256" key="10">
    <source>
        <dbReference type="ARBA" id="ARBA00023004"/>
    </source>
</evidence>
<feature type="transmembrane region" description="Helical" evidence="13">
    <location>
        <begin position="48"/>
        <end position="66"/>
    </location>
</feature>
<dbReference type="EMBL" id="NJGV01000006">
    <property type="protein sequence ID" value="OWY35178.1"/>
    <property type="molecule type" value="Genomic_DNA"/>
</dbReference>
<evidence type="ECO:0000313" key="15">
    <source>
        <dbReference type="EMBL" id="OWY35178.1"/>
    </source>
</evidence>
<dbReference type="GO" id="GO:0020037">
    <property type="term" value="F:heme binding"/>
    <property type="evidence" value="ECO:0007669"/>
    <property type="project" value="TreeGrafter"/>
</dbReference>
<gene>
    <name evidence="15" type="ORF">CEJ45_07825</name>
</gene>
<evidence type="ECO:0000256" key="1">
    <source>
        <dbReference type="ARBA" id="ARBA00001970"/>
    </source>
</evidence>
<proteinExistence type="inferred from homology"/>
<dbReference type="RefSeq" id="WP_088754608.1">
    <property type="nucleotide sequence ID" value="NZ_JARJFG010000013.1"/>
</dbReference>
<comment type="subcellular location">
    <subcellularLocation>
        <location evidence="2">Cell membrane</location>
        <topology evidence="2">Multi-pass membrane protein</topology>
    </subcellularLocation>
</comment>
<keyword evidence="10" id="KW-0408">Iron</keyword>
<dbReference type="GO" id="GO:0005886">
    <property type="term" value="C:plasma membrane"/>
    <property type="evidence" value="ECO:0007669"/>
    <property type="project" value="UniProtKB-SubCell"/>
</dbReference>
<feature type="transmembrane region" description="Helical" evidence="13">
    <location>
        <begin position="138"/>
        <end position="158"/>
    </location>
</feature>
<keyword evidence="7" id="KW-0479">Metal-binding</keyword>
<keyword evidence="9 13" id="KW-1133">Transmembrane helix</keyword>
<keyword evidence="3" id="KW-0813">Transport</keyword>
<evidence type="ECO:0000259" key="14">
    <source>
        <dbReference type="Pfam" id="PF01292"/>
    </source>
</evidence>
<sequence>MERYTKPAVLLHWLIALLIISAFGLGLTMVDIPGLTPTKLKYFSWHKWLGVTVLALVCVRLLWRLTHKAPAYPAHMPAWQQSAAHGLHLGLYVLMFAIPVSGYFYSLAAGVPVVYLGVVPLPVLMAPNPEWKPLLKATHYWLNMTLLAAFALHVLAALKHQFIDRDNIFKRMLP</sequence>
<evidence type="ECO:0000256" key="13">
    <source>
        <dbReference type="SAM" id="Phobius"/>
    </source>
</evidence>
<dbReference type="InterPro" id="IPR052168">
    <property type="entry name" value="Cytochrome_b561_oxidase"/>
</dbReference>
<evidence type="ECO:0000256" key="9">
    <source>
        <dbReference type="ARBA" id="ARBA00022989"/>
    </source>
</evidence>
<dbReference type="GO" id="GO:0046872">
    <property type="term" value="F:metal ion binding"/>
    <property type="evidence" value="ECO:0007669"/>
    <property type="project" value="UniProtKB-KW"/>
</dbReference>
<feature type="domain" description="Cytochrome b561 bacterial/Ni-hydrogenase" evidence="14">
    <location>
        <begin position="3"/>
        <end position="174"/>
    </location>
</feature>
<keyword evidence="5" id="KW-0349">Heme</keyword>
<evidence type="ECO:0000256" key="4">
    <source>
        <dbReference type="ARBA" id="ARBA00022475"/>
    </source>
</evidence>
<evidence type="ECO:0000256" key="8">
    <source>
        <dbReference type="ARBA" id="ARBA00022982"/>
    </source>
</evidence>
<keyword evidence="8" id="KW-0249">Electron transport</keyword>
<dbReference type="PANTHER" id="PTHR30529">
    <property type="entry name" value="CYTOCHROME B561"/>
    <property type="match status" value="1"/>
</dbReference>
<name>A0A225SWQ5_9BURK</name>
<dbReference type="InterPro" id="IPR011577">
    <property type="entry name" value="Cyt_b561_bac/Ni-Hgenase"/>
</dbReference>